<dbReference type="EMBL" id="JANPWB010000004">
    <property type="protein sequence ID" value="KAJ1192925.1"/>
    <property type="molecule type" value="Genomic_DNA"/>
</dbReference>
<protein>
    <submittedName>
        <fullName evidence="1">Uncharacterized protein</fullName>
    </submittedName>
</protein>
<keyword evidence="2" id="KW-1185">Reference proteome</keyword>
<evidence type="ECO:0000313" key="1">
    <source>
        <dbReference type="EMBL" id="KAJ1192925.1"/>
    </source>
</evidence>
<dbReference type="AlphaFoldDB" id="A0AAV7UUZ1"/>
<reference evidence="1" key="1">
    <citation type="journal article" date="2022" name="bioRxiv">
        <title>Sequencing and chromosome-scale assembly of the giantPleurodeles waltlgenome.</title>
        <authorList>
            <person name="Brown T."/>
            <person name="Elewa A."/>
            <person name="Iarovenko S."/>
            <person name="Subramanian E."/>
            <person name="Araus A.J."/>
            <person name="Petzold A."/>
            <person name="Susuki M."/>
            <person name="Suzuki K.-i.T."/>
            <person name="Hayashi T."/>
            <person name="Toyoda A."/>
            <person name="Oliveira C."/>
            <person name="Osipova E."/>
            <person name="Leigh N.D."/>
            <person name="Simon A."/>
            <person name="Yun M.H."/>
        </authorList>
    </citation>
    <scope>NUCLEOTIDE SEQUENCE</scope>
    <source>
        <strain evidence="1">20211129_DDA</strain>
        <tissue evidence="1">Liver</tissue>
    </source>
</reference>
<sequence>MLQPRPARFNVAKSSQEQQAEVAEQPGAGLLRGLPTAWCKHRQQEAEPARSTTAAIGFEYPGGLVVGRPSF</sequence>
<dbReference type="Proteomes" id="UP001066276">
    <property type="component" value="Chromosome 2_2"/>
</dbReference>
<gene>
    <name evidence="1" type="ORF">NDU88_002231</name>
</gene>
<evidence type="ECO:0000313" key="2">
    <source>
        <dbReference type="Proteomes" id="UP001066276"/>
    </source>
</evidence>
<organism evidence="1 2">
    <name type="scientific">Pleurodeles waltl</name>
    <name type="common">Iberian ribbed newt</name>
    <dbReference type="NCBI Taxonomy" id="8319"/>
    <lineage>
        <taxon>Eukaryota</taxon>
        <taxon>Metazoa</taxon>
        <taxon>Chordata</taxon>
        <taxon>Craniata</taxon>
        <taxon>Vertebrata</taxon>
        <taxon>Euteleostomi</taxon>
        <taxon>Amphibia</taxon>
        <taxon>Batrachia</taxon>
        <taxon>Caudata</taxon>
        <taxon>Salamandroidea</taxon>
        <taxon>Salamandridae</taxon>
        <taxon>Pleurodelinae</taxon>
        <taxon>Pleurodeles</taxon>
    </lineage>
</organism>
<accession>A0AAV7UUZ1</accession>
<comment type="caution">
    <text evidence="1">The sequence shown here is derived from an EMBL/GenBank/DDBJ whole genome shotgun (WGS) entry which is preliminary data.</text>
</comment>
<name>A0AAV7UUZ1_PLEWA</name>
<proteinExistence type="predicted"/>